<dbReference type="SMART" id="SM01043">
    <property type="entry name" value="BTAD"/>
    <property type="match status" value="1"/>
</dbReference>
<organism evidence="7 8">
    <name type="scientific">Streptomyces tsukubensis (strain DSM 42081 / NBRC 108919 / NRRL 18488 / 9993)</name>
    <dbReference type="NCBI Taxonomy" id="1114943"/>
    <lineage>
        <taxon>Bacteria</taxon>
        <taxon>Bacillati</taxon>
        <taxon>Actinomycetota</taxon>
        <taxon>Actinomycetes</taxon>
        <taxon>Kitasatosporales</taxon>
        <taxon>Streptomycetaceae</taxon>
        <taxon>Streptomyces</taxon>
    </lineage>
</organism>
<dbReference type="Gene3D" id="1.25.40.10">
    <property type="entry name" value="Tetratricopeptide repeat domain"/>
    <property type="match status" value="3"/>
</dbReference>
<name>A0A7G3UL29_STRT9</name>
<dbReference type="Pfam" id="PF25872">
    <property type="entry name" value="HTH_77"/>
    <property type="match status" value="1"/>
</dbReference>
<comment type="similarity">
    <text evidence="1">Belongs to the AfsR/DnrI/RedD regulatory family.</text>
</comment>
<dbReference type="Proteomes" id="UP000005940">
    <property type="component" value="Chromosome"/>
</dbReference>
<dbReference type="Gene3D" id="3.40.50.300">
    <property type="entry name" value="P-loop containing nucleotide triphosphate hydrolases"/>
    <property type="match status" value="1"/>
</dbReference>
<evidence type="ECO:0000313" key="8">
    <source>
        <dbReference type="Proteomes" id="UP000005940"/>
    </source>
</evidence>
<dbReference type="Pfam" id="PF00486">
    <property type="entry name" value="Trans_reg_C"/>
    <property type="match status" value="1"/>
</dbReference>
<evidence type="ECO:0000313" key="7">
    <source>
        <dbReference type="EMBL" id="QKM70085.1"/>
    </source>
</evidence>
<protein>
    <submittedName>
        <fullName evidence="7">AfsR family transcriptional regulator</fullName>
    </submittedName>
</protein>
<evidence type="ECO:0000259" key="6">
    <source>
        <dbReference type="PROSITE" id="PS51755"/>
    </source>
</evidence>
<dbReference type="GO" id="GO:0000160">
    <property type="term" value="P:phosphorelay signal transduction system"/>
    <property type="evidence" value="ECO:0007669"/>
    <property type="project" value="UniProtKB-KW"/>
</dbReference>
<evidence type="ECO:0000256" key="3">
    <source>
        <dbReference type="ARBA" id="ARBA00023125"/>
    </source>
</evidence>
<accession>A0A7G3UL29</accession>
<dbReference type="InterPro" id="IPR027417">
    <property type="entry name" value="P-loop_NTPase"/>
</dbReference>
<evidence type="ECO:0000256" key="1">
    <source>
        <dbReference type="ARBA" id="ARBA00005820"/>
    </source>
</evidence>
<dbReference type="InterPro" id="IPR011990">
    <property type="entry name" value="TPR-like_helical_dom_sf"/>
</dbReference>
<evidence type="ECO:0000256" key="4">
    <source>
        <dbReference type="PROSITE-ProRule" id="PRU01091"/>
    </source>
</evidence>
<dbReference type="InterPro" id="IPR001867">
    <property type="entry name" value="OmpR/PhoB-type_DNA-bd"/>
</dbReference>
<feature type="compositionally biased region" description="Gly residues" evidence="5">
    <location>
        <begin position="1092"/>
        <end position="1113"/>
    </location>
</feature>
<evidence type="ECO:0000256" key="5">
    <source>
        <dbReference type="SAM" id="MobiDB-lite"/>
    </source>
</evidence>
<reference evidence="7 8" key="1">
    <citation type="journal article" date="2012" name="J. Bacteriol.">
        <title>Draft genome of Streptomyces tsukubaensis NRRL 18488, the producer of the clinically important immunosuppressant tacrolimus (FK506).</title>
        <authorList>
            <person name="Barreiro C."/>
            <person name="Prieto C."/>
            <person name="Sola-Landa A."/>
            <person name="Solera E."/>
            <person name="Martinez-Castro M."/>
            <person name="Perez-Redondo R."/>
            <person name="Garcia-Estrada C."/>
            <person name="Aparicio J.F."/>
            <person name="Fernandez-Martinez L.T."/>
            <person name="Santos-Aberturas J."/>
            <person name="Salehi-Najafabadi Z."/>
            <person name="Rodriguez-Garcia A."/>
            <person name="Tauch A."/>
            <person name="Martin J.F."/>
        </authorList>
    </citation>
    <scope>NUCLEOTIDE SEQUENCE [LARGE SCALE GENOMIC DNA]</scope>
    <source>
        <strain evidence="8">DSM 42081 / NBRC 108919 / NRRL 18488 / 9993</strain>
    </source>
</reference>
<dbReference type="SUPFAM" id="SSF48452">
    <property type="entry name" value="TPR-like"/>
    <property type="match status" value="3"/>
</dbReference>
<feature type="region of interest" description="Disordered" evidence="5">
    <location>
        <begin position="1063"/>
        <end position="1122"/>
    </location>
</feature>
<dbReference type="SUPFAM" id="SSF46894">
    <property type="entry name" value="C-terminal effector domain of the bipartite response regulators"/>
    <property type="match status" value="1"/>
</dbReference>
<dbReference type="SMART" id="SM00862">
    <property type="entry name" value="Trans_reg_C"/>
    <property type="match status" value="1"/>
</dbReference>
<keyword evidence="3 4" id="KW-0238">DNA-binding</keyword>
<dbReference type="EMBL" id="CP029159">
    <property type="protein sequence ID" value="QKM70085.1"/>
    <property type="molecule type" value="Genomic_DNA"/>
</dbReference>
<dbReference type="InterPro" id="IPR036388">
    <property type="entry name" value="WH-like_DNA-bd_sf"/>
</dbReference>
<dbReference type="PANTHER" id="PTHR47691">
    <property type="entry name" value="REGULATOR-RELATED"/>
    <property type="match status" value="1"/>
</dbReference>
<dbReference type="PANTHER" id="PTHR47691:SF3">
    <property type="entry name" value="HTH-TYPE TRANSCRIPTIONAL REGULATOR RV0890C-RELATED"/>
    <property type="match status" value="1"/>
</dbReference>
<keyword evidence="2" id="KW-0902">Two-component regulatory system</keyword>
<dbReference type="Gene3D" id="1.10.10.10">
    <property type="entry name" value="Winged helix-like DNA-binding domain superfamily/Winged helix DNA-binding domain"/>
    <property type="match status" value="1"/>
</dbReference>
<dbReference type="SUPFAM" id="SSF52540">
    <property type="entry name" value="P-loop containing nucleoside triphosphate hydrolases"/>
    <property type="match status" value="1"/>
</dbReference>
<keyword evidence="8" id="KW-1185">Reference proteome</keyword>
<dbReference type="AlphaFoldDB" id="A0A7G3UL29"/>
<dbReference type="SMART" id="SM00382">
    <property type="entry name" value="AAA"/>
    <property type="match status" value="1"/>
</dbReference>
<dbReference type="PRINTS" id="PR00364">
    <property type="entry name" value="DISEASERSIST"/>
</dbReference>
<evidence type="ECO:0000256" key="2">
    <source>
        <dbReference type="ARBA" id="ARBA00023012"/>
    </source>
</evidence>
<dbReference type="PROSITE" id="PS51755">
    <property type="entry name" value="OMPR_PHOB"/>
    <property type="match status" value="1"/>
</dbReference>
<proteinExistence type="inferred from homology"/>
<dbReference type="GO" id="GO:0006355">
    <property type="term" value="P:regulation of DNA-templated transcription"/>
    <property type="evidence" value="ECO:0007669"/>
    <property type="project" value="InterPro"/>
</dbReference>
<dbReference type="InterPro" id="IPR005158">
    <property type="entry name" value="BTAD"/>
</dbReference>
<dbReference type="RefSeq" id="WP_130584573.1">
    <property type="nucleotide sequence ID" value="NZ_CP029159.1"/>
</dbReference>
<dbReference type="GO" id="GO:0003677">
    <property type="term" value="F:DNA binding"/>
    <property type="evidence" value="ECO:0007669"/>
    <property type="project" value="UniProtKB-UniRule"/>
</dbReference>
<feature type="DNA-binding region" description="OmpR/PhoB-type" evidence="4">
    <location>
        <begin position="1"/>
        <end position="96"/>
    </location>
</feature>
<dbReference type="Pfam" id="PF03704">
    <property type="entry name" value="BTAD"/>
    <property type="match status" value="1"/>
</dbReference>
<dbReference type="InterPro" id="IPR003593">
    <property type="entry name" value="AAA+_ATPase"/>
</dbReference>
<feature type="domain" description="OmpR/PhoB-type" evidence="6">
    <location>
        <begin position="1"/>
        <end position="96"/>
    </location>
</feature>
<dbReference type="InterPro" id="IPR016032">
    <property type="entry name" value="Sig_transdc_resp-reg_C-effctor"/>
</dbReference>
<dbReference type="InterPro" id="IPR058852">
    <property type="entry name" value="HTH_77"/>
</dbReference>
<sequence length="1122" mass="118428">MRFGVLGPLTVWAADGRTVSVPELKVRALLACLLAHRGRPVSADRLVADLWGERPPARPAAALQNKVWQLRRALEAAAPGARDLVVSRAPGYELRTAPGSVDADRFGQLTARARAAAEPHARAALLADALAQWRGPAFADFADEEFARRAAAGLEEQRLTALEEQAEARLELGEHALVADELGDLVAAQPLRERLRTAHMRALYLAGRQADALHGFTELRQRLVDELGVDPGPEPTAVYRAILAQDAPPAAVPPPATTVARPPTNIPGPGAADGLIGRDPDIAALRSDLLRHRLVTLIGPGGVGKTQLALAVAAGAAADFPGGVRLVELAALPPARDRRGTEPAELVAGVLGVRDDIAPPPRTAAGPQSLTDRIVQALGEGPALLVLDNCEHVVDSVAELVAALLAAAPGLTVLATGQVPLQVRGERLHEVGPLTETDAVALFTARARASAPHIAVDGENAATVAAICRRLDGLPLALEMAATRVRVLGVAELAARLDDRFHVLASGLRDAPARQRTLRAVIDWSWELLGERERTVLRRLAVHACGCGLDAAETLCPADGVDRSEVLDLLARLVDASLVVVADTPDGPRYRLLESVSAYAVEQLRDRGELDALRVAHRDYYTGFAERAEPQLRGHEQRRWLRLLDTEGANLRAALDSAAEAGDTDRSLRLVNALTWYWRLRGRYEEAARRLGTALSLAGARSGAAGPREHARGTAGATARLGGMKLALGGTQDPAAEYRTALASYEGVDDPAGLAWSRWYLSAHLYGIADSGPGEELLMLALAGFESLGDRWGTAAALAGLAFRAKLRGDFTGVREYGERSLALFRELGDTWGQLQSMIALQTRAEALGRYTVAGRLHREGLRMAEDLGLWPEVSYQLSGLGRIALLTGEPVRAREFHERARRLSAEQADVFGELYAETGLALGARREGRLDAAEEHWERVLELHVRMGYEPVAPPLVLAELGFVAEARGRVREALRLQHEGLAAARATGDPRALALALEGLAGAELLSGDAARAAGLLGAAAGARESVGVPLPTGERGDVERIGAGARAVLGAVGYEEEFARGRDRGPEAVAALSGAGSGEGSAEESRAGSGAGSESGEGPGTGVRGGGPVPGGLLDPSHN</sequence>
<gene>
    <name evidence="7" type="ORF">STSU_026090</name>
</gene>
<dbReference type="CDD" id="cd15831">
    <property type="entry name" value="BTAD"/>
    <property type="match status" value="1"/>
</dbReference>